<keyword evidence="1" id="KW-0732">Signal</keyword>
<gene>
    <name evidence="2" type="ORF">QNI22_06405</name>
</gene>
<accession>A0AAE3UEH5</accession>
<keyword evidence="3" id="KW-1185">Reference proteome</keyword>
<feature type="chain" id="PRO_5042133958" evidence="1">
    <location>
        <begin position="23"/>
        <end position="267"/>
    </location>
</feature>
<reference evidence="2" key="1">
    <citation type="submission" date="2023-05" db="EMBL/GenBank/DDBJ databases">
        <authorList>
            <person name="Zhang X."/>
        </authorList>
    </citation>
    <scope>NUCLEOTIDE SEQUENCE</scope>
    <source>
        <strain evidence="2">BD1B2-1</strain>
    </source>
</reference>
<comment type="caution">
    <text evidence="2">The sequence shown here is derived from an EMBL/GenBank/DDBJ whole genome shotgun (WGS) entry which is preliminary data.</text>
</comment>
<dbReference type="Proteomes" id="UP001232063">
    <property type="component" value="Unassembled WGS sequence"/>
</dbReference>
<name>A0AAE3UEH5_9BACT</name>
<evidence type="ECO:0000313" key="3">
    <source>
        <dbReference type="Proteomes" id="UP001232063"/>
    </source>
</evidence>
<evidence type="ECO:0000256" key="1">
    <source>
        <dbReference type="SAM" id="SignalP"/>
    </source>
</evidence>
<proteinExistence type="predicted"/>
<dbReference type="AlphaFoldDB" id="A0AAE3UEH5"/>
<evidence type="ECO:0000313" key="2">
    <source>
        <dbReference type="EMBL" id="MDJ1500267.1"/>
    </source>
</evidence>
<feature type="signal peptide" evidence="1">
    <location>
        <begin position="1"/>
        <end position="22"/>
    </location>
</feature>
<dbReference type="RefSeq" id="WP_314509783.1">
    <property type="nucleotide sequence ID" value="NZ_JASJOU010000001.1"/>
</dbReference>
<protein>
    <submittedName>
        <fullName evidence="2">Uncharacterized protein</fullName>
    </submittedName>
</protein>
<dbReference type="EMBL" id="JASJOU010000001">
    <property type="protein sequence ID" value="MDJ1500267.1"/>
    <property type="molecule type" value="Genomic_DNA"/>
</dbReference>
<sequence length="267" mass="28708">MKTSKSLLLGLLMLVLFNVGYAQNKIPENITVFTPEEMNMMWKKFSSDKSWQVLQKEVDTKNFYRIANKEAAWGFKGTITDEKGVKSEVLFCVYDFLNPKNEKQGCSMVWSKVGEKSYKAYLVFPEGVTDLDKKFEASEEWYVDASNKIQKANSWGKCFRKCVQRGVPVPGVETEIGKDKSKIKVGDATLTVSCPGLCFASALSCSTLAAGTAIAIIGAGVATASTGGITLPVLIAAGGFGAAVLFTCTATGCGSCIFLCALGCVGE</sequence>
<organism evidence="2 3">
    <name type="scientific">Xanthocytophaga agilis</name>
    <dbReference type="NCBI Taxonomy" id="3048010"/>
    <lineage>
        <taxon>Bacteria</taxon>
        <taxon>Pseudomonadati</taxon>
        <taxon>Bacteroidota</taxon>
        <taxon>Cytophagia</taxon>
        <taxon>Cytophagales</taxon>
        <taxon>Rhodocytophagaceae</taxon>
        <taxon>Xanthocytophaga</taxon>
    </lineage>
</organism>